<feature type="compositionally biased region" description="Polar residues" evidence="1">
    <location>
        <begin position="108"/>
        <end position="123"/>
    </location>
</feature>
<dbReference type="Pfam" id="PF06739">
    <property type="entry name" value="SBBP"/>
    <property type="match status" value="1"/>
</dbReference>
<reference evidence="3 4" key="1">
    <citation type="submission" date="2020-01" db="EMBL/GenBank/DDBJ databases">
        <title>Genome analysis.</title>
        <authorList>
            <person name="Wu S."/>
            <person name="Wang G."/>
        </authorList>
    </citation>
    <scope>NUCLEOTIDE SEQUENCE [LARGE SCALE GENOMIC DNA]</scope>
    <source>
        <strain evidence="3 4">SYL130</strain>
    </source>
</reference>
<evidence type="ECO:0000313" key="4">
    <source>
        <dbReference type="Proteomes" id="UP000753802"/>
    </source>
</evidence>
<dbReference type="Pfam" id="PF00801">
    <property type="entry name" value="PKD"/>
    <property type="match status" value="1"/>
</dbReference>
<dbReference type="NCBIfam" id="TIGR04131">
    <property type="entry name" value="Bac_Flav_CTERM"/>
    <property type="match status" value="1"/>
</dbReference>
<organism evidence="3 4">
    <name type="scientific">Sediminibacterium roseum</name>
    <dbReference type="NCBI Taxonomy" id="1978412"/>
    <lineage>
        <taxon>Bacteria</taxon>
        <taxon>Pseudomonadati</taxon>
        <taxon>Bacteroidota</taxon>
        <taxon>Chitinophagia</taxon>
        <taxon>Chitinophagales</taxon>
        <taxon>Chitinophagaceae</taxon>
        <taxon>Sediminibacterium</taxon>
    </lineage>
</organism>
<feature type="domain" description="PKD" evidence="2">
    <location>
        <begin position="932"/>
        <end position="983"/>
    </location>
</feature>
<comment type="caution">
    <text evidence="3">The sequence shown here is derived from an EMBL/GenBank/DDBJ whole genome shotgun (WGS) entry which is preliminary data.</text>
</comment>
<proteinExistence type="predicted"/>
<feature type="domain" description="PKD" evidence="2">
    <location>
        <begin position="1113"/>
        <end position="1166"/>
    </location>
</feature>
<keyword evidence="4" id="KW-1185">Reference proteome</keyword>
<dbReference type="CDD" id="cd00146">
    <property type="entry name" value="PKD"/>
    <property type="match status" value="4"/>
</dbReference>
<feature type="region of interest" description="Disordered" evidence="1">
    <location>
        <begin position="104"/>
        <end position="135"/>
    </location>
</feature>
<accession>A0ABW9ZXW2</accession>
<feature type="domain" description="PKD" evidence="2">
    <location>
        <begin position="856"/>
        <end position="908"/>
    </location>
</feature>
<name>A0ABW9ZXW2_9BACT</name>
<evidence type="ECO:0000259" key="2">
    <source>
        <dbReference type="PROSITE" id="PS50093"/>
    </source>
</evidence>
<dbReference type="InterPro" id="IPR000601">
    <property type="entry name" value="PKD_dom"/>
</dbReference>
<dbReference type="SMART" id="SM00089">
    <property type="entry name" value="PKD"/>
    <property type="match status" value="4"/>
</dbReference>
<dbReference type="PROSITE" id="PS50093">
    <property type="entry name" value="PKD"/>
    <property type="match status" value="4"/>
</dbReference>
<dbReference type="PANTHER" id="PTHR35580:SF1">
    <property type="entry name" value="PHYTASE-LIKE DOMAIN-CONTAINING PROTEIN"/>
    <property type="match status" value="1"/>
</dbReference>
<dbReference type="InterPro" id="IPR010620">
    <property type="entry name" value="SBBP_repeat"/>
</dbReference>
<protein>
    <submittedName>
        <fullName evidence="3">PKD domain-containing protein</fullName>
    </submittedName>
</protein>
<dbReference type="Pfam" id="PF13585">
    <property type="entry name" value="CHU_C"/>
    <property type="match status" value="1"/>
</dbReference>
<sequence>MTPGAAFKQNINNHYHKTDVYKSYLLKKTRLGVLKTLGKIVALLLVCGPSFSQNYLEFIENRGQWDKQIKFRGDLSTGSFLLQATGYRVALYNHEDLNRVSKVGHAHGNTTSSGADKQTQSNRLPDVLTPGKDDGGGANAVSVIRGHMYEMRFLNANTNPQIVPDKAQVTLNNFIYGTDSTKWVSNCKTYLGVTYKNVYPNIDVRYYTANGVLKYDFIVHPGGDPSRIAMYFDGADELKVKDGILNIKTSVDVVKEMQPYTYQLANNTRTEIQCSYEVKGNIVRFRLSDYARNATLVIDPSVVFSTFTGSRVDNWGYTATYDGAGNFYAGGIAFGTPNSGFPASNGAFQTSYQGGTNTGEGKGFDLAIMKFDPTGANRIYATYIGGSGNEQPHSMVVDAAGNLVIAGRTTSTNYPVRGALQTYGAGGGWDIFVTKLNANGTDLVGSVRIGGTGDDGVNIKHKYSTTRTAGVESINRNYGDDARSEVILDAAGNIYFASCTQSANFLTTAVSPQTTLAGANAGGRAQDAVVLKLRPDLSAVLFSVLFGGTDDDAAFVLALSPLTGNLFVAGATASSNFPGNKTGVKYSTLQGGGGDGFVTEFTPNGNMVRTGYFGTAGMDVIYGIQFDKLGFPYIAGTSTGSWPVVNAAFSQPSGRQFIAKLRPDLSDFVYSTVFGSGLAVPNISPTAFLVDRCENVYVSGWGGSANTSDNFPSAGTKGLSVTPDAYQKSTDGDDFYFFVLAKNAQSQLYGSFFGENGGFGEHVDGGTSRFDQNGVIYQSMCANCGNSGGFPTTPGVWASRNGTVEGCNLAAIKIAFNLAGIGAGLRASVNGVAHDTSGCVPLTVDFSDTLAMGQKYIWDFADGTAPVTTTTPSVSHTFNAVGVYRVKLTAVDSNSCNVADSAYVTMRVRDDEVAMGFNATKLPPCSSLGYQFTNTSTAKKPFTATSFIWDFGDGTRTAGGGGSVTHTYAAPGTYNVKLVLVDTNYCNEPDSLIKQIRISTNVKAQFTTPAFGCAPYNAKFTNSSLGGEQFIWDFGDGTTSTQTDPEHLYPNTGTYQVYLIAIDPNTCNVRDTSAAFTITVSGNPTASYTYTPNPTQPNTPVSFLNASVGGTRFKWLFDDGDSLVTIRPDTTVRHFYNATGTYNTCLVAYNNAGCTDTTCQPISVTVNALVDVANSFTPNGDGINDKIYVRGYGIAKMTWTIYNRWGAIVYQSTDPNEGWDGRTNGRLQPQEVYHYALTVEFGSKERAIKKGDITLLR</sequence>
<gene>
    <name evidence="3" type="ORF">GWC95_07800</name>
</gene>
<dbReference type="Gene3D" id="2.60.40.10">
    <property type="entry name" value="Immunoglobulins"/>
    <property type="match status" value="4"/>
</dbReference>
<evidence type="ECO:0000313" key="3">
    <source>
        <dbReference type="EMBL" id="NCI49820.1"/>
    </source>
</evidence>
<dbReference type="PANTHER" id="PTHR35580">
    <property type="entry name" value="CELL SURFACE GLYCOPROTEIN (S-LAYER PROTEIN)-LIKE PROTEIN"/>
    <property type="match status" value="1"/>
</dbReference>
<dbReference type="Proteomes" id="UP000753802">
    <property type="component" value="Unassembled WGS sequence"/>
</dbReference>
<dbReference type="Pfam" id="PF18911">
    <property type="entry name" value="PKD_4"/>
    <property type="match status" value="3"/>
</dbReference>
<dbReference type="InterPro" id="IPR022409">
    <property type="entry name" value="PKD/Chitinase_dom"/>
</dbReference>
<dbReference type="InterPro" id="IPR057708">
    <property type="entry name" value="DUF7948"/>
</dbReference>
<dbReference type="InterPro" id="IPR035986">
    <property type="entry name" value="PKD_dom_sf"/>
</dbReference>
<dbReference type="InterPro" id="IPR052918">
    <property type="entry name" value="Motility_Chemotaxis_Reg"/>
</dbReference>
<dbReference type="SUPFAM" id="SSF49299">
    <property type="entry name" value="PKD domain"/>
    <property type="match status" value="4"/>
</dbReference>
<dbReference type="InterPro" id="IPR013783">
    <property type="entry name" value="Ig-like_fold"/>
</dbReference>
<dbReference type="EMBL" id="JAACJS010000011">
    <property type="protein sequence ID" value="NCI49820.1"/>
    <property type="molecule type" value="Genomic_DNA"/>
</dbReference>
<evidence type="ECO:0000256" key="1">
    <source>
        <dbReference type="SAM" id="MobiDB-lite"/>
    </source>
</evidence>
<dbReference type="InterPro" id="IPR026341">
    <property type="entry name" value="T9SS_type_B"/>
</dbReference>
<dbReference type="Pfam" id="PF25778">
    <property type="entry name" value="DUF7948"/>
    <property type="match status" value="1"/>
</dbReference>
<feature type="domain" description="PKD" evidence="2">
    <location>
        <begin position="1030"/>
        <end position="1063"/>
    </location>
</feature>